<sequence length="133" mass="13145">MDAKFLEVDPKTAVSAQLIVVVAPSTNGADTKALQTELASWVSLTRALDASAAGTVVAASADPAPAAKDLTIIGAVRQDKAAVTTVSSVDNAQSPMGLASVVLALAQQETGTAGHYGLAEGATAAFAPLPGSN</sequence>
<evidence type="ECO:0000313" key="1">
    <source>
        <dbReference type="EMBL" id="CCH70065.1"/>
    </source>
</evidence>
<proteinExistence type="predicted"/>
<dbReference type="HOGENOM" id="CLU_1905751_0_0_11"/>
<dbReference type="STRING" id="1193181.BN10_500001"/>
<gene>
    <name evidence="1" type="ORF">BN10_500001</name>
</gene>
<dbReference type="Proteomes" id="UP000013167">
    <property type="component" value="Unassembled WGS sequence"/>
</dbReference>
<comment type="caution">
    <text evidence="1">The sequence shown here is derived from an EMBL/GenBank/DDBJ whole genome shotgun (WGS) entry which is preliminary data.</text>
</comment>
<reference evidence="1 2" key="1">
    <citation type="journal article" date="2013" name="ISME J.">
        <title>A metabolic model for members of the genus Tetrasphaera involved in enhanced biological phosphorus removal.</title>
        <authorList>
            <person name="Kristiansen R."/>
            <person name="Nguyen H.T.T."/>
            <person name="Saunders A.M."/>
            <person name="Nielsen J.L."/>
            <person name="Wimmer R."/>
            <person name="Le V.Q."/>
            <person name="McIlroy S.J."/>
            <person name="Petrovski S."/>
            <person name="Seviour R.J."/>
            <person name="Calteau A."/>
            <person name="Nielsen K.L."/>
            <person name="Nielsen P.H."/>
        </authorList>
    </citation>
    <scope>NUCLEOTIDE SEQUENCE [LARGE SCALE GENOMIC DNA]</scope>
    <source>
        <strain evidence="1 2">Lp2</strain>
    </source>
</reference>
<protein>
    <submittedName>
        <fullName evidence="1">Uncharacterized protein</fullName>
    </submittedName>
</protein>
<dbReference type="EMBL" id="CAIZ01000120">
    <property type="protein sequence ID" value="CCH70065.1"/>
    <property type="molecule type" value="Genomic_DNA"/>
</dbReference>
<dbReference type="InterPro" id="IPR021522">
    <property type="entry name" value="MctB"/>
</dbReference>
<keyword evidence="2" id="KW-1185">Reference proteome</keyword>
<organism evidence="1 2">
    <name type="scientific">Phycicoccus elongatus Lp2</name>
    <dbReference type="NCBI Taxonomy" id="1193181"/>
    <lineage>
        <taxon>Bacteria</taxon>
        <taxon>Bacillati</taxon>
        <taxon>Actinomycetota</taxon>
        <taxon>Actinomycetes</taxon>
        <taxon>Micrococcales</taxon>
        <taxon>Intrasporangiaceae</taxon>
        <taxon>Phycicoccus</taxon>
    </lineage>
</organism>
<dbReference type="AlphaFoldDB" id="N0E2V6"/>
<name>N0E2V6_9MICO</name>
<accession>N0E2V6</accession>
<dbReference type="GO" id="GO:0016020">
    <property type="term" value="C:membrane"/>
    <property type="evidence" value="ECO:0007669"/>
    <property type="project" value="InterPro"/>
</dbReference>
<evidence type="ECO:0000313" key="2">
    <source>
        <dbReference type="Proteomes" id="UP000013167"/>
    </source>
</evidence>
<dbReference type="GO" id="GO:0055070">
    <property type="term" value="P:copper ion homeostasis"/>
    <property type="evidence" value="ECO:0007669"/>
    <property type="project" value="InterPro"/>
</dbReference>
<dbReference type="Pfam" id="PF11382">
    <property type="entry name" value="MctB"/>
    <property type="match status" value="1"/>
</dbReference>